<name>A0A8J3BAC0_9BACI</name>
<dbReference type="RefSeq" id="WP_054670915.1">
    <property type="nucleotide sequence ID" value="NZ_BMOF01000003.1"/>
</dbReference>
<sequence length="121" mass="13169">MATIAYSTVRVEVNPVQTTVRVNLENRSLVDETVRVVVFNATVSPKTPVLDQLLVVPANGTNTVDFTFPLLATFDYEVEVRTTSPFVVPYITGLDAGLAALSAQTFTYGDLLRQTTDAESI</sequence>
<dbReference type="Proteomes" id="UP000637720">
    <property type="component" value="Unassembled WGS sequence"/>
</dbReference>
<dbReference type="EMBL" id="BMOF01000003">
    <property type="protein sequence ID" value="GGJ92666.1"/>
    <property type="molecule type" value="Genomic_DNA"/>
</dbReference>
<evidence type="ECO:0000313" key="2">
    <source>
        <dbReference type="Proteomes" id="UP000637720"/>
    </source>
</evidence>
<organism evidence="1 2">
    <name type="scientific">Calditerricola satsumensis</name>
    <dbReference type="NCBI Taxonomy" id="373054"/>
    <lineage>
        <taxon>Bacteria</taxon>
        <taxon>Bacillati</taxon>
        <taxon>Bacillota</taxon>
        <taxon>Bacilli</taxon>
        <taxon>Bacillales</taxon>
        <taxon>Bacillaceae</taxon>
        <taxon>Calditerricola</taxon>
    </lineage>
</organism>
<dbReference type="AlphaFoldDB" id="A0A8J3BAC0"/>
<proteinExistence type="predicted"/>
<keyword evidence="2" id="KW-1185">Reference proteome</keyword>
<comment type="caution">
    <text evidence="1">The sequence shown here is derived from an EMBL/GenBank/DDBJ whole genome shotgun (WGS) entry which is preliminary data.</text>
</comment>
<evidence type="ECO:0000313" key="1">
    <source>
        <dbReference type="EMBL" id="GGJ92666.1"/>
    </source>
</evidence>
<reference evidence="1" key="1">
    <citation type="journal article" date="2014" name="Int. J. Syst. Evol. Microbiol.">
        <title>Complete genome sequence of Corynebacterium casei LMG S-19264T (=DSM 44701T), isolated from a smear-ripened cheese.</title>
        <authorList>
            <consortium name="US DOE Joint Genome Institute (JGI-PGF)"/>
            <person name="Walter F."/>
            <person name="Albersmeier A."/>
            <person name="Kalinowski J."/>
            <person name="Ruckert C."/>
        </authorList>
    </citation>
    <scope>NUCLEOTIDE SEQUENCE</scope>
    <source>
        <strain evidence="1">JCM 14719</strain>
    </source>
</reference>
<protein>
    <submittedName>
        <fullName evidence="1">Uncharacterized protein</fullName>
    </submittedName>
</protein>
<reference evidence="1" key="2">
    <citation type="submission" date="2020-09" db="EMBL/GenBank/DDBJ databases">
        <authorList>
            <person name="Sun Q."/>
            <person name="Ohkuma M."/>
        </authorList>
    </citation>
    <scope>NUCLEOTIDE SEQUENCE</scope>
    <source>
        <strain evidence="1">JCM 14719</strain>
    </source>
</reference>
<gene>
    <name evidence="1" type="ORF">GCM10007043_02930</name>
</gene>
<accession>A0A8J3BAC0</accession>